<accession>A0A0E4H863</accession>
<dbReference type="PATRIC" id="fig|1073571.4.peg.908"/>
<dbReference type="Proteomes" id="UP000033163">
    <property type="component" value="Chromosome I"/>
</dbReference>
<dbReference type="RefSeq" id="WP_052741411.1">
    <property type="nucleotide sequence ID" value="NZ_LN831776.1"/>
</dbReference>
<proteinExistence type="predicted"/>
<reference evidence="2" key="1">
    <citation type="submission" date="2015-03" db="EMBL/GenBank/DDBJ databases">
        <authorList>
            <person name="Wibberg D."/>
        </authorList>
    </citation>
    <scope>NUCLEOTIDE SEQUENCE [LARGE SCALE GENOMIC DNA]</scope>
</reference>
<dbReference type="KEGG" id="pri:PRIO_0872"/>
<name>A0A0E4H863_9BACL</name>
<dbReference type="HOGENOM" id="CLU_1324878_0_0_9"/>
<evidence type="ECO:0008006" key="3">
    <source>
        <dbReference type="Google" id="ProtNLM"/>
    </source>
</evidence>
<gene>
    <name evidence="1" type="ORF">PRIO_0872</name>
</gene>
<dbReference type="EMBL" id="LN831776">
    <property type="protein sequence ID" value="CQR52533.1"/>
    <property type="molecule type" value="Genomic_DNA"/>
</dbReference>
<organism evidence="1 2">
    <name type="scientific">Paenibacillus riograndensis SBR5</name>
    <dbReference type="NCBI Taxonomy" id="1073571"/>
    <lineage>
        <taxon>Bacteria</taxon>
        <taxon>Bacillati</taxon>
        <taxon>Bacillota</taxon>
        <taxon>Bacilli</taxon>
        <taxon>Bacillales</taxon>
        <taxon>Paenibacillaceae</taxon>
        <taxon>Paenibacillus</taxon>
        <taxon>Paenibacillus sonchi group</taxon>
    </lineage>
</organism>
<evidence type="ECO:0000313" key="2">
    <source>
        <dbReference type="Proteomes" id="UP000033163"/>
    </source>
</evidence>
<evidence type="ECO:0000313" key="1">
    <source>
        <dbReference type="EMBL" id="CQR52533.1"/>
    </source>
</evidence>
<protein>
    <recommendedName>
        <fullName evidence="3">HEPN AbiU2-like domain-containing protein</fullName>
    </recommendedName>
</protein>
<dbReference type="AlphaFoldDB" id="A0A0E4H863"/>
<sequence length="212" mass="25256">MLFRYQYDLNEETRKMYITGLPFETKYVEVPREKRFERLYSYNLIKIDLLSAISYLDISLQTTDMTIKEGMFRIALILYIKCFNNSGVGRSQLSVNKVYKDTQGEPIECHKKLKRIRDKYIAHDEIDFLNAKLGMVLNENEKCIMGIAYPEMQAKFDYDETLIILQSLCKIALERTNLYLEEETHKVENYLRQRDYEIVSEYSEMTIEINEI</sequence>